<evidence type="ECO:0000313" key="5">
    <source>
        <dbReference type="Proteomes" id="UP000181884"/>
    </source>
</evidence>
<sequence length="194" mass="22766">MANAPALNSYDAFFLDIEMPELNGVQLAQKIRASGNQNPIIFLTSYKQYMEEVFRLQTFDYLIKPIQATDLDSVIERLLHYLNSQETRFVFTFNKETHSLPYSSIYYFEKKRRTVLIHTQQATFETLMTTQTLLDSLTPQFIQIHHSYIINSRHFQQFEKQQVVLANGEKLPLSRKYSKSAKDTILMQLREIIG</sequence>
<feature type="domain" description="Response regulatory" evidence="2">
    <location>
        <begin position="1"/>
        <end position="79"/>
    </location>
</feature>
<dbReference type="PANTHER" id="PTHR37299">
    <property type="entry name" value="TRANSCRIPTIONAL REGULATOR-RELATED"/>
    <property type="match status" value="1"/>
</dbReference>
<dbReference type="GO" id="GO:0003677">
    <property type="term" value="F:DNA binding"/>
    <property type="evidence" value="ECO:0007669"/>
    <property type="project" value="InterPro"/>
</dbReference>
<dbReference type="Pfam" id="PF00072">
    <property type="entry name" value="Response_reg"/>
    <property type="match status" value="1"/>
</dbReference>
<name>A0A1L8RJP4_9ENTE</name>
<dbReference type="InterPro" id="IPR007492">
    <property type="entry name" value="LytTR_DNA-bd_dom"/>
</dbReference>
<dbReference type="EMBL" id="JXKH01000001">
    <property type="protein sequence ID" value="OJG19973.1"/>
    <property type="molecule type" value="Genomic_DNA"/>
</dbReference>
<reference evidence="4 5" key="1">
    <citation type="submission" date="2014-12" db="EMBL/GenBank/DDBJ databases">
        <title>Draft genome sequences of 29 type strains of Enterococci.</title>
        <authorList>
            <person name="Zhong Z."/>
            <person name="Sun Z."/>
            <person name="Liu W."/>
            <person name="Zhang W."/>
            <person name="Zhang H."/>
        </authorList>
    </citation>
    <scope>NUCLEOTIDE SEQUENCE [LARGE SCALE GENOMIC DNA]</scope>
    <source>
        <strain evidence="4 5">DSM 17029</strain>
    </source>
</reference>
<feature type="domain" description="HTH LytTR-type" evidence="3">
    <location>
        <begin position="89"/>
        <end position="187"/>
    </location>
</feature>
<dbReference type="InterPro" id="IPR046947">
    <property type="entry name" value="LytR-like"/>
</dbReference>
<dbReference type="Gene3D" id="3.40.50.2300">
    <property type="match status" value="1"/>
</dbReference>
<accession>A0A1L8RJP4</accession>
<dbReference type="Pfam" id="PF04397">
    <property type="entry name" value="LytTR"/>
    <property type="match status" value="1"/>
</dbReference>
<dbReference type="InterPro" id="IPR011006">
    <property type="entry name" value="CheY-like_superfamily"/>
</dbReference>
<dbReference type="SMART" id="SM00850">
    <property type="entry name" value="LytTR"/>
    <property type="match status" value="1"/>
</dbReference>
<dbReference type="InterPro" id="IPR001789">
    <property type="entry name" value="Sig_transdc_resp-reg_receiver"/>
</dbReference>
<organism evidence="4 5">
    <name type="scientific">Enterococcus canis</name>
    <dbReference type="NCBI Taxonomy" id="214095"/>
    <lineage>
        <taxon>Bacteria</taxon>
        <taxon>Bacillati</taxon>
        <taxon>Bacillota</taxon>
        <taxon>Bacilli</taxon>
        <taxon>Lactobacillales</taxon>
        <taxon>Enterococcaceae</taxon>
        <taxon>Enterococcus</taxon>
    </lineage>
</organism>
<dbReference type="SUPFAM" id="SSF52172">
    <property type="entry name" value="CheY-like"/>
    <property type="match status" value="1"/>
</dbReference>
<evidence type="ECO:0000259" key="2">
    <source>
        <dbReference type="PROSITE" id="PS50110"/>
    </source>
</evidence>
<keyword evidence="5" id="KW-1185">Reference proteome</keyword>
<evidence type="ECO:0000259" key="3">
    <source>
        <dbReference type="PROSITE" id="PS50930"/>
    </source>
</evidence>
<proteinExistence type="predicted"/>
<evidence type="ECO:0000256" key="1">
    <source>
        <dbReference type="PROSITE-ProRule" id="PRU00169"/>
    </source>
</evidence>
<dbReference type="PROSITE" id="PS50110">
    <property type="entry name" value="RESPONSE_REGULATORY"/>
    <property type="match status" value="1"/>
</dbReference>
<dbReference type="Gene3D" id="2.40.50.1020">
    <property type="entry name" value="LytTr DNA-binding domain"/>
    <property type="match status" value="1"/>
</dbReference>
<dbReference type="Proteomes" id="UP000181884">
    <property type="component" value="Unassembled WGS sequence"/>
</dbReference>
<dbReference type="AlphaFoldDB" id="A0A1L8RJP4"/>
<dbReference type="PANTHER" id="PTHR37299:SF1">
    <property type="entry name" value="STAGE 0 SPORULATION PROTEIN A HOMOLOG"/>
    <property type="match status" value="1"/>
</dbReference>
<comment type="caution">
    <text evidence="4">The sequence shown here is derived from an EMBL/GenBank/DDBJ whole genome shotgun (WGS) entry which is preliminary data.</text>
</comment>
<feature type="modified residue" description="4-aspartylphosphate" evidence="1">
    <location>
        <position position="16"/>
    </location>
</feature>
<dbReference type="PROSITE" id="PS50930">
    <property type="entry name" value="HTH_LYTTR"/>
    <property type="match status" value="1"/>
</dbReference>
<keyword evidence="1" id="KW-0597">Phosphoprotein</keyword>
<dbReference type="GO" id="GO:0000156">
    <property type="term" value="F:phosphorelay response regulator activity"/>
    <property type="evidence" value="ECO:0007669"/>
    <property type="project" value="InterPro"/>
</dbReference>
<gene>
    <name evidence="4" type="ORF">RU97_GL000206</name>
</gene>
<protein>
    <submittedName>
        <fullName evidence="4">Response regulator</fullName>
    </submittedName>
</protein>
<dbReference type="STRING" id="214095.RU97_GL000206"/>
<evidence type="ECO:0000313" key="4">
    <source>
        <dbReference type="EMBL" id="OJG19973.1"/>
    </source>
</evidence>